<keyword evidence="2" id="KW-0540">Nuclease</keyword>
<keyword evidence="2" id="KW-0378">Hydrolase</keyword>
<sequence length="352" mass="40269">MSEGLPKGFIEDFENDIISFESCQYDSKIEELIIPKQAKMVANCVLFELSRSDIIANKTVTYGDVSTKCENKYHEYIKPSNSGGKTNKKTGRIAKDSIGRFADYINAFSAKYGIPFITSKIVAHDAKGNDVPKDGFFKSLKSYPEIYNYNMPENITSMSDIDKMNILKDINNKIEHKFDVIIDTFKILNNKTFFIIDNTQENTQENIVDSDELIDRIDSNDISETDRKAYINVRIGQSELRYKKLKEIGCCELCGIKTPELLIASHIKPWADSNKTEKVDTENILLLCAMHDALFDKGLISFDKNGKILISNKLSEEEQALLNIHDETKIDITSNQKIKYLDFHKKNKFKNY</sequence>
<dbReference type="Pfam" id="PF13391">
    <property type="entry name" value="HNH_2"/>
    <property type="match status" value="1"/>
</dbReference>
<evidence type="ECO:0000313" key="2">
    <source>
        <dbReference type="EMBL" id="DAD75207.1"/>
    </source>
</evidence>
<accession>A0A8S5LZH5</accession>
<dbReference type="InterPro" id="IPR003615">
    <property type="entry name" value="HNH_nuc"/>
</dbReference>
<dbReference type="EMBL" id="BK014777">
    <property type="protein sequence ID" value="DAD75207.1"/>
    <property type="molecule type" value="Genomic_DNA"/>
</dbReference>
<organism evidence="2">
    <name type="scientific">Siphoviridae sp. ctCsv15</name>
    <dbReference type="NCBI Taxonomy" id="2826195"/>
    <lineage>
        <taxon>Viruses</taxon>
        <taxon>Duplodnaviria</taxon>
        <taxon>Heunggongvirae</taxon>
        <taxon>Uroviricota</taxon>
        <taxon>Caudoviricetes</taxon>
    </lineage>
</organism>
<keyword evidence="2" id="KW-0255">Endonuclease</keyword>
<feature type="domain" description="HNH nuclease" evidence="1">
    <location>
        <begin position="251"/>
        <end position="303"/>
    </location>
</feature>
<dbReference type="CDD" id="cd00085">
    <property type="entry name" value="HNHc"/>
    <property type="match status" value="1"/>
</dbReference>
<proteinExistence type="predicted"/>
<protein>
    <submittedName>
        <fullName evidence="2">HNH endonuclease</fullName>
    </submittedName>
</protein>
<reference evidence="2" key="1">
    <citation type="journal article" date="2021" name="Proc. Natl. Acad. Sci. U.S.A.">
        <title>A Catalog of Tens of Thousands of Viruses from Human Metagenomes Reveals Hidden Associations with Chronic Diseases.</title>
        <authorList>
            <person name="Tisza M.J."/>
            <person name="Buck C.B."/>
        </authorList>
    </citation>
    <scope>NUCLEOTIDE SEQUENCE</scope>
    <source>
        <strain evidence="2">CtCsv15</strain>
    </source>
</reference>
<evidence type="ECO:0000259" key="1">
    <source>
        <dbReference type="Pfam" id="PF13391"/>
    </source>
</evidence>
<name>A0A8S5LZH5_9CAUD</name>
<dbReference type="GO" id="GO:0004519">
    <property type="term" value="F:endonuclease activity"/>
    <property type="evidence" value="ECO:0007669"/>
    <property type="project" value="UniProtKB-KW"/>
</dbReference>